<dbReference type="Proteomes" id="UP000184546">
    <property type="component" value="Unassembled WGS sequence"/>
</dbReference>
<gene>
    <name evidence="2" type="ORF">ASPACDRAFT_55914</name>
</gene>
<evidence type="ECO:0008006" key="4">
    <source>
        <dbReference type="Google" id="ProtNLM"/>
    </source>
</evidence>
<feature type="compositionally biased region" description="Low complexity" evidence="1">
    <location>
        <begin position="1"/>
        <end position="12"/>
    </location>
</feature>
<dbReference type="AlphaFoldDB" id="A0A1L9X7K9"/>
<dbReference type="VEuPathDB" id="FungiDB:ASPACDRAFT_55914"/>
<evidence type="ECO:0000256" key="1">
    <source>
        <dbReference type="SAM" id="MobiDB-lite"/>
    </source>
</evidence>
<dbReference type="InterPro" id="IPR009003">
    <property type="entry name" value="Peptidase_S1_PA"/>
</dbReference>
<feature type="compositionally biased region" description="Polar residues" evidence="1">
    <location>
        <begin position="18"/>
        <end position="27"/>
    </location>
</feature>
<dbReference type="EMBL" id="KV878970">
    <property type="protein sequence ID" value="OJK04433.1"/>
    <property type="molecule type" value="Genomic_DNA"/>
</dbReference>
<name>A0A1L9X7K9_ASPA1</name>
<dbReference type="RefSeq" id="XP_020060772.1">
    <property type="nucleotide sequence ID" value="XM_020203072.1"/>
</dbReference>
<feature type="region of interest" description="Disordered" evidence="1">
    <location>
        <begin position="1"/>
        <end position="28"/>
    </location>
</feature>
<evidence type="ECO:0000313" key="2">
    <source>
        <dbReference type="EMBL" id="OJK04433.1"/>
    </source>
</evidence>
<keyword evidence="3" id="KW-1185">Reference proteome</keyword>
<proteinExistence type="predicted"/>
<reference evidence="3" key="1">
    <citation type="journal article" date="2017" name="Genome Biol.">
        <title>Comparative genomics reveals high biological diversity and specific adaptations in the industrially and medically important fungal genus Aspergillus.</title>
        <authorList>
            <person name="de Vries R.P."/>
            <person name="Riley R."/>
            <person name="Wiebenga A."/>
            <person name="Aguilar-Osorio G."/>
            <person name="Amillis S."/>
            <person name="Uchima C.A."/>
            <person name="Anderluh G."/>
            <person name="Asadollahi M."/>
            <person name="Askin M."/>
            <person name="Barry K."/>
            <person name="Battaglia E."/>
            <person name="Bayram O."/>
            <person name="Benocci T."/>
            <person name="Braus-Stromeyer S.A."/>
            <person name="Caldana C."/>
            <person name="Canovas D."/>
            <person name="Cerqueira G.C."/>
            <person name="Chen F."/>
            <person name="Chen W."/>
            <person name="Choi C."/>
            <person name="Clum A."/>
            <person name="Dos Santos R.A."/>
            <person name="Damasio A.R."/>
            <person name="Diallinas G."/>
            <person name="Emri T."/>
            <person name="Fekete E."/>
            <person name="Flipphi M."/>
            <person name="Freyberg S."/>
            <person name="Gallo A."/>
            <person name="Gournas C."/>
            <person name="Habgood R."/>
            <person name="Hainaut M."/>
            <person name="Harispe M.L."/>
            <person name="Henrissat B."/>
            <person name="Hilden K.S."/>
            <person name="Hope R."/>
            <person name="Hossain A."/>
            <person name="Karabika E."/>
            <person name="Karaffa L."/>
            <person name="Karanyi Z."/>
            <person name="Krasevec N."/>
            <person name="Kuo A."/>
            <person name="Kusch H."/>
            <person name="LaButti K."/>
            <person name="Lagendijk E.L."/>
            <person name="Lapidus A."/>
            <person name="Levasseur A."/>
            <person name="Lindquist E."/>
            <person name="Lipzen A."/>
            <person name="Logrieco A.F."/>
            <person name="MacCabe A."/>
            <person name="Maekelae M.R."/>
            <person name="Malavazi I."/>
            <person name="Melin P."/>
            <person name="Meyer V."/>
            <person name="Mielnichuk N."/>
            <person name="Miskei M."/>
            <person name="Molnar A.P."/>
            <person name="Mule G."/>
            <person name="Ngan C.Y."/>
            <person name="Orejas M."/>
            <person name="Orosz E."/>
            <person name="Ouedraogo J.P."/>
            <person name="Overkamp K.M."/>
            <person name="Park H.-S."/>
            <person name="Perrone G."/>
            <person name="Piumi F."/>
            <person name="Punt P.J."/>
            <person name="Ram A.F."/>
            <person name="Ramon A."/>
            <person name="Rauscher S."/>
            <person name="Record E."/>
            <person name="Riano-Pachon D.M."/>
            <person name="Robert V."/>
            <person name="Roehrig J."/>
            <person name="Ruller R."/>
            <person name="Salamov A."/>
            <person name="Salih N.S."/>
            <person name="Samson R.A."/>
            <person name="Sandor E."/>
            <person name="Sanguinetti M."/>
            <person name="Schuetze T."/>
            <person name="Sepcic K."/>
            <person name="Shelest E."/>
            <person name="Sherlock G."/>
            <person name="Sophianopoulou V."/>
            <person name="Squina F.M."/>
            <person name="Sun H."/>
            <person name="Susca A."/>
            <person name="Todd R.B."/>
            <person name="Tsang A."/>
            <person name="Unkles S.E."/>
            <person name="van de Wiele N."/>
            <person name="van Rossen-Uffink D."/>
            <person name="Oliveira J.V."/>
            <person name="Vesth T.C."/>
            <person name="Visser J."/>
            <person name="Yu J.-H."/>
            <person name="Zhou M."/>
            <person name="Andersen M.R."/>
            <person name="Archer D.B."/>
            <person name="Baker S.E."/>
            <person name="Benoit I."/>
            <person name="Brakhage A.A."/>
            <person name="Braus G.H."/>
            <person name="Fischer R."/>
            <person name="Frisvad J.C."/>
            <person name="Goldman G.H."/>
            <person name="Houbraken J."/>
            <person name="Oakley B."/>
            <person name="Pocsi I."/>
            <person name="Scazzocchio C."/>
            <person name="Seiboth B."/>
            <person name="vanKuyk P.A."/>
            <person name="Wortman J."/>
            <person name="Dyer P.S."/>
            <person name="Grigoriev I.V."/>
        </authorList>
    </citation>
    <scope>NUCLEOTIDE SEQUENCE [LARGE SCALE GENOMIC DNA]</scope>
    <source>
        <strain evidence="3">ATCC 16872 / CBS 172.66 / WB 5094</strain>
    </source>
</reference>
<dbReference type="SUPFAM" id="SSF50494">
    <property type="entry name" value="Trypsin-like serine proteases"/>
    <property type="match status" value="1"/>
</dbReference>
<organism evidence="2 3">
    <name type="scientific">Aspergillus aculeatus (strain ATCC 16872 / CBS 172.66 / WB 5094)</name>
    <dbReference type="NCBI Taxonomy" id="690307"/>
    <lineage>
        <taxon>Eukaryota</taxon>
        <taxon>Fungi</taxon>
        <taxon>Dikarya</taxon>
        <taxon>Ascomycota</taxon>
        <taxon>Pezizomycotina</taxon>
        <taxon>Eurotiomycetes</taxon>
        <taxon>Eurotiomycetidae</taxon>
        <taxon>Eurotiales</taxon>
        <taxon>Aspergillaceae</taxon>
        <taxon>Aspergillus</taxon>
        <taxon>Aspergillus subgen. Circumdati</taxon>
    </lineage>
</organism>
<sequence length="386" mass="43691">MASSSKSPSSKSADAENQPLNTFQQDKSGVPEVSIEVCSASTLPGVSIGIHNSSAGSSTLGEAIQLRDYRDSEWRTLYLTCFHCVFPPPQHRESLIQIHGAKQGLDRWEDKPANFHDPQIREVLRVDHPSRRDLEAAIATDKSTIQQRKTPAYQRMESRIKAEEAGEDVFVEPRERQRYEKILKPIEMFQERLDKSESFWHKKLYYLGRVIAGSGLHRTKERFIDGGRTGVETMDWALISALKTREGLNKPFPYTERAKLLNITYYQASDVQPELDMELHKSGRSTQCTQGRYNGAISAAIARTEDSNICWVSMTTYEHAVARTGNKPFAKPGDSGSWIFTPQGEVVGMMLYGACERLNIVYFMHIDDILQDIKDVTHAFDVRIAE</sequence>
<dbReference type="OrthoDB" id="5424209at2759"/>
<dbReference type="OMA" id="CAHRTER"/>
<dbReference type="GeneID" id="30976886"/>
<accession>A0A1L9X7K9</accession>
<dbReference type="STRING" id="690307.A0A1L9X7K9"/>
<protein>
    <recommendedName>
        <fullName evidence="4">Peptidase S1 domain-containing protein</fullName>
    </recommendedName>
</protein>
<evidence type="ECO:0000313" key="3">
    <source>
        <dbReference type="Proteomes" id="UP000184546"/>
    </source>
</evidence>